<dbReference type="InterPro" id="IPR022385">
    <property type="entry name" value="Rhs_assc_core"/>
</dbReference>
<dbReference type="EMBL" id="JAUSSK010000002">
    <property type="protein sequence ID" value="MDQ0009427.1"/>
    <property type="molecule type" value="Genomic_DNA"/>
</dbReference>
<evidence type="ECO:0000313" key="5">
    <source>
        <dbReference type="EMBL" id="MDQ0009427.1"/>
    </source>
</evidence>
<feature type="region of interest" description="Disordered" evidence="2">
    <location>
        <begin position="1444"/>
        <end position="1464"/>
    </location>
</feature>
<dbReference type="PANTHER" id="PTHR32305">
    <property type="match status" value="1"/>
</dbReference>
<evidence type="ECO:0000259" key="4">
    <source>
        <dbReference type="Pfam" id="PF25023"/>
    </source>
</evidence>
<feature type="domain" description="DUF6531" evidence="3">
    <location>
        <begin position="225"/>
        <end position="299"/>
    </location>
</feature>
<accession>A0ABT9SZR0</accession>
<dbReference type="Gene3D" id="2.180.10.10">
    <property type="entry name" value="RHS repeat-associated core"/>
    <property type="match status" value="3"/>
</dbReference>
<feature type="domain" description="Teneurin-like YD-shell" evidence="4">
    <location>
        <begin position="1129"/>
        <end position="1399"/>
    </location>
</feature>
<feature type="region of interest" description="Disordered" evidence="2">
    <location>
        <begin position="940"/>
        <end position="959"/>
    </location>
</feature>
<gene>
    <name evidence="5" type="ORF">J2T07_001604</name>
</gene>
<organism evidence="5 6">
    <name type="scientific">Luteibacter jiangsuensis</name>
    <dbReference type="NCBI Taxonomy" id="637577"/>
    <lineage>
        <taxon>Bacteria</taxon>
        <taxon>Pseudomonadati</taxon>
        <taxon>Pseudomonadota</taxon>
        <taxon>Gammaproteobacteria</taxon>
        <taxon>Lysobacterales</taxon>
        <taxon>Rhodanobacteraceae</taxon>
        <taxon>Luteibacter</taxon>
    </lineage>
</organism>
<evidence type="ECO:0000256" key="2">
    <source>
        <dbReference type="SAM" id="MobiDB-lite"/>
    </source>
</evidence>
<dbReference type="InterPro" id="IPR050708">
    <property type="entry name" value="T6SS_VgrG/RHS"/>
</dbReference>
<evidence type="ECO:0000313" key="6">
    <source>
        <dbReference type="Proteomes" id="UP001237737"/>
    </source>
</evidence>
<dbReference type="Pfam" id="PF20148">
    <property type="entry name" value="DUF6531"/>
    <property type="match status" value="1"/>
</dbReference>
<dbReference type="InterPro" id="IPR031325">
    <property type="entry name" value="RHS_repeat"/>
</dbReference>
<dbReference type="PRINTS" id="PR00394">
    <property type="entry name" value="RHSPROTEIN"/>
</dbReference>
<dbReference type="Proteomes" id="UP001237737">
    <property type="component" value="Unassembled WGS sequence"/>
</dbReference>
<comment type="caution">
    <text evidence="5">The sequence shown here is derived from an EMBL/GenBank/DDBJ whole genome shotgun (WGS) entry which is preliminary data.</text>
</comment>
<dbReference type="Pfam" id="PF05593">
    <property type="entry name" value="RHS_repeat"/>
    <property type="match status" value="3"/>
</dbReference>
<dbReference type="NCBIfam" id="TIGR01643">
    <property type="entry name" value="YD_repeat_2x"/>
    <property type="match status" value="4"/>
</dbReference>
<keyword evidence="6" id="KW-1185">Reference proteome</keyword>
<keyword evidence="1" id="KW-0677">Repeat</keyword>
<feature type="region of interest" description="Disordered" evidence="2">
    <location>
        <begin position="1503"/>
        <end position="1524"/>
    </location>
</feature>
<evidence type="ECO:0000256" key="1">
    <source>
        <dbReference type="ARBA" id="ARBA00022737"/>
    </source>
</evidence>
<evidence type="ECO:0000259" key="3">
    <source>
        <dbReference type="Pfam" id="PF20148"/>
    </source>
</evidence>
<dbReference type="Pfam" id="PF25023">
    <property type="entry name" value="TEN_YD-shell"/>
    <property type="match status" value="1"/>
</dbReference>
<sequence length="1524" mass="161816">MVGIAWRYAVLVLFVAGAVISPEARGQDASPSSGRQLPAWTTTVPAAAPNGIAATVDVTGTWHGNLHAAGDSTAADWAEEFELTQDVAGNVTGTRRTTPLSNASGWYLWSIAGGVSGNTLTIGDGTILAQGGSNTGCKTSMSLALSETPDGTRLQGTWTSTQAGCSSGTVDITRYGGQATKNLGSGARCDGGLGSAKSGSGSGGTASGNANGSSCAEVMGANVVGDPIDASTGNFHLQEDDYEGGPWLTFRRFYNSNGATAPAAMGFRWRHVFDRSLNISGNPANTIISLRPDGKQTIYTRSDSTGSWLADTRTDILTDLRDAQGAPMGYALFVGGTRQTENYDLAGHLISVVGQDGQGITLSYTATPSPAIGLLSTVTDSKGRQLVFTYDSSARLSVVKLPDGKSLSYSYGSSSSNLSQVVYADNQTRRYTYNESGFVGATPLPNALTGITDQRGIRYESITYDDLGRATSSTFNGNVGTTRIAYQADGTSAITYPLGNTVRIAPVSIDGLMRVGSLDGPCTPDCGQPWQSRTYDARGFPASMVDFNGVSTQTTYDAFGLLESTSEAVGLPEERRTQTTWDTGLRLPLVTRVLDGAGTALMATSQVYDATGLLLARCQADLAEPGASTYVCSPTGDVPAGVRRWIYTYCAVVDTTQCPLAGLLLSITGPRKDVVQTTTYQYYMDDTAQWRHGDLKSVTDALGHVTRIAKYDGAGRPTRTIDANGVITDLTYTPRGWLQSRTVRANADGSDASGDVLTKIAYTTYGNVETLTDPSGVVTNFIYDNAHRLTDIKDTAGNRIHYILDAAGNRVQEQVLNPSGVVIKGVTRTYNALGRLTRLFDGLNHVIMDASAPAAYDGNGHLVQNIDGLGVQTKATYDGLDRLVVAIQDASGKTAATQNTQTVTQYDALDHIEGISDPEGLATTYVRNAFGDVVNQVSPDTGPSSAGFDEAGNATTSTDARGTTVSYTYDALNRRTSATYPTTADNVLWRYDEPDSTTGCAGSFPIGRLTRIVESAVTTTYCYDRRGNVTRKSQTLGTQTDTTSYTYTRADRLDTVTYPNGGKVTYSRDYRGRTVSILFTAPGVGQTVVSSVTYLPFGPVASYRLGSGQTVTRTYDANFAVTDVSSPALDLHFARDVMGNLVSLGATPGAIPATETYTYDPLYRLTSVNDADGAAIEAYTYNRTGDRLNKVAPGQATGAYGYQAGTHWLTSVGTDSRTYDSNGNTTGSTIAGEALGYGYNGRNRMTAVRRNGATVGTYVYNALGQRVSKTVTTPAAGITRFVYDENSQLLAEYGATNRDIVWLDNLPIATVDIAGGIATFGYIHADALGTPRAVADAKGVTIWTLVFQGNPFGEMLPASLTGYTLNLRFPGQYFDAESGLSYNVNRDYEPATGRYIQSDPLGLLAGTTTFAYVGSNPLGYVDPLGLATKCKTILKLPGFDLQKCSDDGSQPSPQDAKDAKRMSPGQLDKACEANGYKDAHEMKRDLNLGSDRDIFVDGNGNMYSGPRQGTGQMEYLNMNSNGWK</sequence>
<protein>
    <submittedName>
        <fullName evidence="5">RHS repeat-associated protein</fullName>
    </submittedName>
</protein>
<dbReference type="InterPro" id="IPR056823">
    <property type="entry name" value="TEN-like_YD-shell"/>
</dbReference>
<reference evidence="5 6" key="1">
    <citation type="submission" date="2023-07" db="EMBL/GenBank/DDBJ databases">
        <title>Sorghum-associated microbial communities from plants grown in Nebraska, USA.</title>
        <authorList>
            <person name="Schachtman D."/>
        </authorList>
    </citation>
    <scope>NUCLEOTIDE SEQUENCE [LARGE SCALE GENOMIC DNA]</scope>
    <source>
        <strain evidence="5 6">CC60</strain>
    </source>
</reference>
<dbReference type="PANTHER" id="PTHR32305:SF15">
    <property type="entry name" value="PROTEIN RHSA-RELATED"/>
    <property type="match status" value="1"/>
</dbReference>
<name>A0ABT9SZR0_9GAMM</name>
<proteinExistence type="predicted"/>
<dbReference type="NCBIfam" id="TIGR03696">
    <property type="entry name" value="Rhs_assc_core"/>
    <property type="match status" value="1"/>
</dbReference>
<dbReference type="InterPro" id="IPR006530">
    <property type="entry name" value="YD"/>
</dbReference>
<dbReference type="RefSeq" id="WP_306848828.1">
    <property type="nucleotide sequence ID" value="NZ_JAUSSK010000002.1"/>
</dbReference>
<dbReference type="InterPro" id="IPR045351">
    <property type="entry name" value="DUF6531"/>
</dbReference>
<feature type="compositionally biased region" description="Polar residues" evidence="2">
    <location>
        <begin position="1507"/>
        <end position="1524"/>
    </location>
</feature>